<evidence type="ECO:0000256" key="4">
    <source>
        <dbReference type="PROSITE-ProRule" id="PRU00175"/>
    </source>
</evidence>
<dbReference type="InParanoid" id="A0A059C1V2"/>
<dbReference type="OMA" id="CLHEFEN"/>
<dbReference type="InterPro" id="IPR001841">
    <property type="entry name" value="Znf_RING"/>
</dbReference>
<proteinExistence type="predicted"/>
<dbReference type="PANTHER" id="PTHR45969">
    <property type="entry name" value="RING ZINC FINGER PROTEIN-RELATED"/>
    <property type="match status" value="1"/>
</dbReference>
<dbReference type="eggNOG" id="KOG0800">
    <property type="taxonomic scope" value="Eukaryota"/>
</dbReference>
<dbReference type="Gene3D" id="3.30.40.10">
    <property type="entry name" value="Zinc/RING finger domain, C3HC4 (zinc finger)"/>
    <property type="match status" value="1"/>
</dbReference>
<dbReference type="KEGG" id="egr:104443833"/>
<feature type="domain" description="RING-type" evidence="5">
    <location>
        <begin position="98"/>
        <end position="141"/>
    </location>
</feature>
<dbReference type="AlphaFoldDB" id="A0A059C1V2"/>
<keyword evidence="3" id="KW-0862">Zinc</keyword>
<reference evidence="6" key="1">
    <citation type="submission" date="2013-07" db="EMBL/GenBank/DDBJ databases">
        <title>The genome of Eucalyptus grandis.</title>
        <authorList>
            <person name="Schmutz J."/>
            <person name="Hayes R."/>
            <person name="Myburg A."/>
            <person name="Tuskan G."/>
            <person name="Grattapaglia D."/>
            <person name="Rokhsar D.S."/>
        </authorList>
    </citation>
    <scope>NUCLEOTIDE SEQUENCE</scope>
    <source>
        <tissue evidence="6">Leaf extractions</tissue>
    </source>
</reference>
<dbReference type="GO" id="GO:0016567">
    <property type="term" value="P:protein ubiquitination"/>
    <property type="evidence" value="ECO:0000318"/>
    <property type="project" value="GO_Central"/>
</dbReference>
<dbReference type="EMBL" id="KK198757">
    <property type="protein sequence ID" value="KCW72191.1"/>
    <property type="molecule type" value="Genomic_DNA"/>
</dbReference>
<gene>
    <name evidence="6" type="ORF">EUGRSUZ_E00641</name>
</gene>
<evidence type="ECO:0000313" key="6">
    <source>
        <dbReference type="EMBL" id="KCW72191.1"/>
    </source>
</evidence>
<dbReference type="PROSITE" id="PS50089">
    <property type="entry name" value="ZF_RING_2"/>
    <property type="match status" value="1"/>
</dbReference>
<organism evidence="6">
    <name type="scientific">Eucalyptus grandis</name>
    <name type="common">Flooded gum</name>
    <dbReference type="NCBI Taxonomy" id="71139"/>
    <lineage>
        <taxon>Eukaryota</taxon>
        <taxon>Viridiplantae</taxon>
        <taxon>Streptophyta</taxon>
        <taxon>Embryophyta</taxon>
        <taxon>Tracheophyta</taxon>
        <taxon>Spermatophyta</taxon>
        <taxon>Magnoliopsida</taxon>
        <taxon>eudicotyledons</taxon>
        <taxon>Gunneridae</taxon>
        <taxon>Pentapetalae</taxon>
        <taxon>rosids</taxon>
        <taxon>malvids</taxon>
        <taxon>Myrtales</taxon>
        <taxon>Myrtaceae</taxon>
        <taxon>Myrtoideae</taxon>
        <taxon>Eucalypteae</taxon>
        <taxon>Eucalyptus</taxon>
    </lineage>
</organism>
<evidence type="ECO:0000256" key="2">
    <source>
        <dbReference type="ARBA" id="ARBA00022771"/>
    </source>
</evidence>
<dbReference type="SUPFAM" id="SSF57850">
    <property type="entry name" value="RING/U-box"/>
    <property type="match status" value="1"/>
</dbReference>
<dbReference type="Gramene" id="KCW72191">
    <property type="protein sequence ID" value="KCW72191"/>
    <property type="gene ID" value="EUGRSUZ_E00641"/>
</dbReference>
<name>A0A059C1V2_EUCGR</name>
<keyword evidence="2 4" id="KW-0863">Zinc-finger</keyword>
<dbReference type="SMART" id="SM00184">
    <property type="entry name" value="RING"/>
    <property type="match status" value="1"/>
</dbReference>
<evidence type="ECO:0000256" key="3">
    <source>
        <dbReference type="ARBA" id="ARBA00022833"/>
    </source>
</evidence>
<accession>A0A059C1V2</accession>
<dbReference type="GO" id="GO:0061630">
    <property type="term" value="F:ubiquitin protein ligase activity"/>
    <property type="evidence" value="ECO:0000318"/>
    <property type="project" value="GO_Central"/>
</dbReference>
<dbReference type="PANTHER" id="PTHR45969:SF95">
    <property type="entry name" value="TRANSCRIPTION FACTOR C2H2 FAMILY-RELATED"/>
    <property type="match status" value="1"/>
</dbReference>
<dbReference type="OrthoDB" id="8062037at2759"/>
<dbReference type="GO" id="GO:0008270">
    <property type="term" value="F:zinc ion binding"/>
    <property type="evidence" value="ECO:0007669"/>
    <property type="project" value="UniProtKB-KW"/>
</dbReference>
<dbReference type="InterPro" id="IPR013083">
    <property type="entry name" value="Znf_RING/FYVE/PHD"/>
</dbReference>
<keyword evidence="1" id="KW-0479">Metal-binding</keyword>
<evidence type="ECO:0000256" key="1">
    <source>
        <dbReference type="ARBA" id="ARBA00022723"/>
    </source>
</evidence>
<sequence>MGFPVCYTDLLLPNLFLRTFSLFALLRAAIRSLLRLPELPDPDPDPDADPPSLLEPKPYYSPASPSLAMMCELLPVVRFSDLAGVGGGSEPHPTETTCAVCLHDFEADDEIRRPLNCRHVFHRGCLDRWMGCVRRTCPLCRAPVVPDEVAESIDERLWAASGVPEFYEDFYGDTGYSL</sequence>
<protein>
    <recommendedName>
        <fullName evidence="5">RING-type domain-containing protein</fullName>
    </recommendedName>
</protein>
<dbReference type="Pfam" id="PF13639">
    <property type="entry name" value="zf-RING_2"/>
    <property type="match status" value="1"/>
</dbReference>
<evidence type="ECO:0000259" key="5">
    <source>
        <dbReference type="PROSITE" id="PS50089"/>
    </source>
</evidence>